<evidence type="ECO:0000256" key="7">
    <source>
        <dbReference type="SAM" id="Coils"/>
    </source>
</evidence>
<feature type="coiled-coil region" evidence="7">
    <location>
        <begin position="4"/>
        <end position="34"/>
    </location>
</feature>
<dbReference type="Proteomes" id="UP000217528">
    <property type="component" value="Unassembled WGS sequence"/>
</dbReference>
<dbReference type="SUPFAM" id="SSF46579">
    <property type="entry name" value="Prefoldin"/>
    <property type="match status" value="1"/>
</dbReference>
<reference evidence="9 11" key="1">
    <citation type="submission" date="2016-04" db="EMBL/GenBank/DDBJ databases">
        <title>Genome sequence of Methanosphaera cuniculi DSM 4103.</title>
        <authorList>
            <person name="Poehlein A."/>
            <person name="Seedorf H."/>
            <person name="Daniel R."/>
        </authorList>
    </citation>
    <scope>NUCLEOTIDE SEQUENCE [LARGE SCALE GENOMIC DNA]</scope>
    <source>
        <strain evidence="9 11">DSM 4103</strain>
    </source>
</reference>
<gene>
    <name evidence="5 9" type="primary">pfdA</name>
    <name evidence="8" type="ORF">ASJ82_05125</name>
    <name evidence="9" type="ORF">MSCUN_04760</name>
</gene>
<evidence type="ECO:0000313" key="8">
    <source>
        <dbReference type="EMBL" id="PAV08030.1"/>
    </source>
</evidence>
<dbReference type="Gene3D" id="1.10.287.370">
    <property type="match status" value="1"/>
</dbReference>
<keyword evidence="7" id="KW-0175">Coiled coil</keyword>
<dbReference type="CDD" id="cd23160">
    <property type="entry name" value="Prefoldin_alpha_GimC"/>
    <property type="match status" value="1"/>
</dbReference>
<feature type="coiled-coil region" evidence="7">
    <location>
        <begin position="86"/>
        <end position="116"/>
    </location>
</feature>
<evidence type="ECO:0000256" key="4">
    <source>
        <dbReference type="ARBA" id="ARBA00025077"/>
    </source>
</evidence>
<evidence type="ECO:0000313" key="9">
    <source>
        <dbReference type="EMBL" id="PWL08762.1"/>
    </source>
</evidence>
<organism evidence="8 10">
    <name type="scientific">Methanosphaera cuniculi</name>
    <dbReference type="NCBI Taxonomy" id="1077256"/>
    <lineage>
        <taxon>Archaea</taxon>
        <taxon>Methanobacteriati</taxon>
        <taxon>Methanobacteriota</taxon>
        <taxon>Methanomada group</taxon>
        <taxon>Methanobacteria</taxon>
        <taxon>Methanobacteriales</taxon>
        <taxon>Methanobacteriaceae</taxon>
        <taxon>Methanosphaera</taxon>
    </lineage>
</organism>
<evidence type="ECO:0000313" key="10">
    <source>
        <dbReference type="Proteomes" id="UP000217528"/>
    </source>
</evidence>
<keyword evidence="5" id="KW-0963">Cytoplasm</keyword>
<proteinExistence type="inferred from homology"/>
<evidence type="ECO:0000256" key="2">
    <source>
        <dbReference type="ARBA" id="ARBA00011716"/>
    </source>
</evidence>
<dbReference type="OrthoDB" id="10045at2157"/>
<reference evidence="8 10" key="2">
    <citation type="journal article" date="2017" name="BMC Genomics">
        <title>Genomic analysis of methanogenic archaea reveals a shift towards energy conservation.</title>
        <authorList>
            <person name="Gilmore S.P."/>
            <person name="Henske J.K."/>
            <person name="Sexton J.A."/>
            <person name="Solomon K.V."/>
            <person name="Seppala S."/>
            <person name="Yoo J.I."/>
            <person name="Huyett L.M."/>
            <person name="Pressman A."/>
            <person name="Cogan J.Z."/>
            <person name="Kivenson V."/>
            <person name="Peng X."/>
            <person name="Tan Y."/>
            <person name="Valentine D.L."/>
            <person name="O'Malley M.A."/>
        </authorList>
    </citation>
    <scope>NUCLEOTIDE SEQUENCE [LARGE SCALE GENOMIC DNA]</scope>
    <source>
        <strain evidence="8 10">1R-7</strain>
    </source>
</reference>
<dbReference type="AlphaFoldDB" id="A0A2A2HFF7"/>
<evidence type="ECO:0000313" key="11">
    <source>
        <dbReference type="Proteomes" id="UP000246004"/>
    </source>
</evidence>
<dbReference type="GO" id="GO:0016272">
    <property type="term" value="C:prefoldin complex"/>
    <property type="evidence" value="ECO:0007669"/>
    <property type="project" value="UniProtKB-UniRule"/>
</dbReference>
<evidence type="ECO:0000256" key="6">
    <source>
        <dbReference type="NCBIfam" id="TIGR00293"/>
    </source>
</evidence>
<dbReference type="NCBIfam" id="TIGR00293">
    <property type="entry name" value="prefoldin subunit alpha"/>
    <property type="match status" value="1"/>
</dbReference>
<dbReference type="RefSeq" id="WP_095608093.1">
    <property type="nucleotide sequence ID" value="NZ_LMVN01000003.1"/>
</dbReference>
<evidence type="ECO:0000256" key="1">
    <source>
        <dbReference type="ARBA" id="ARBA00010048"/>
    </source>
</evidence>
<comment type="similarity">
    <text evidence="5">Belongs to the prefoldin alpha subunit family.</text>
</comment>
<protein>
    <recommendedName>
        <fullName evidence="5 6">Prefoldin subunit alpha</fullName>
    </recommendedName>
    <alternativeName>
        <fullName evidence="5">GimC subunit alpha</fullName>
    </alternativeName>
</protein>
<dbReference type="InterPro" id="IPR004127">
    <property type="entry name" value="Prefoldin_subunit_alpha"/>
</dbReference>
<keyword evidence="10" id="KW-1185">Reference proteome</keyword>
<name>A0A2A2HFF7_9EURY</name>
<comment type="subunit">
    <text evidence="2 5">Heterohexamer of two alpha and four beta subunits.</text>
</comment>
<dbReference type="EMBL" id="LMVN01000003">
    <property type="protein sequence ID" value="PAV08030.1"/>
    <property type="molecule type" value="Genomic_DNA"/>
</dbReference>
<dbReference type="Pfam" id="PF02996">
    <property type="entry name" value="Prefoldin"/>
    <property type="match status" value="1"/>
</dbReference>
<dbReference type="GO" id="GO:0005737">
    <property type="term" value="C:cytoplasm"/>
    <property type="evidence" value="ECO:0007669"/>
    <property type="project" value="UniProtKB-SubCell"/>
</dbReference>
<comment type="caution">
    <text evidence="8">The sequence shown here is derived from an EMBL/GenBank/DDBJ whole genome shotgun (WGS) entry which is preliminary data.</text>
</comment>
<dbReference type="GO" id="GO:0051082">
    <property type="term" value="F:unfolded protein binding"/>
    <property type="evidence" value="ECO:0007669"/>
    <property type="project" value="UniProtKB-UniRule"/>
</dbReference>
<comment type="function">
    <text evidence="4 5">Molecular chaperone capable of stabilizing a range of proteins. Seems to fulfill an ATP-independent, HSP70-like function in archaeal de novo protein folding.</text>
</comment>
<dbReference type="HAMAP" id="MF_00308">
    <property type="entry name" value="PfdA"/>
    <property type="match status" value="1"/>
</dbReference>
<dbReference type="InterPro" id="IPR009053">
    <property type="entry name" value="Prefoldin"/>
</dbReference>
<keyword evidence="3 5" id="KW-0143">Chaperone</keyword>
<dbReference type="GO" id="GO:0006457">
    <property type="term" value="P:protein folding"/>
    <property type="evidence" value="ECO:0007669"/>
    <property type="project" value="UniProtKB-UniRule"/>
</dbReference>
<sequence>MENNKKLEQMIAELNQLQQQGEAIANQVEQLNLSLTDIKSASEALKGIEGSVGKELLIPVGAGCFINAELKSENIIVGVGAEVAVKKSREETVEKLEKETKEVQELITTLTNQLDKINEMIATQRPEAERLMRESGLQ</sequence>
<accession>A0A2A2HFF7</accession>
<dbReference type="InterPro" id="IPR011599">
    <property type="entry name" value="PFD_alpha_archaea"/>
</dbReference>
<evidence type="ECO:0000256" key="3">
    <source>
        <dbReference type="ARBA" id="ARBA00023186"/>
    </source>
</evidence>
<comment type="subcellular location">
    <subcellularLocation>
        <location evidence="5">Cytoplasm</location>
    </subcellularLocation>
</comment>
<comment type="similarity">
    <text evidence="1">Belongs to the prefoldin subunit alpha family.</text>
</comment>
<evidence type="ECO:0000256" key="5">
    <source>
        <dbReference type="HAMAP-Rule" id="MF_00308"/>
    </source>
</evidence>
<dbReference type="EMBL" id="LWMS01000010">
    <property type="protein sequence ID" value="PWL08762.1"/>
    <property type="molecule type" value="Genomic_DNA"/>
</dbReference>
<dbReference type="Proteomes" id="UP000246004">
    <property type="component" value="Unassembled WGS sequence"/>
</dbReference>